<evidence type="ECO:0000256" key="1">
    <source>
        <dbReference type="SAM" id="MobiDB-lite"/>
    </source>
</evidence>
<evidence type="ECO:0000313" key="4">
    <source>
        <dbReference type="Proteomes" id="UP000633136"/>
    </source>
</evidence>
<dbReference type="PANTHER" id="PTHR28208">
    <property type="entry name" value="PHOSPHATIDATE PHOSPHATASE APP1"/>
    <property type="match status" value="1"/>
</dbReference>
<organism evidence="3 4">
    <name type="scientific">Nesterenkonia cremea</name>
    <dbReference type="NCBI Taxonomy" id="1882340"/>
    <lineage>
        <taxon>Bacteria</taxon>
        <taxon>Bacillati</taxon>
        <taxon>Actinomycetota</taxon>
        <taxon>Actinomycetes</taxon>
        <taxon>Micrococcales</taxon>
        <taxon>Micrococcaceae</taxon>
        <taxon>Nesterenkonia</taxon>
    </lineage>
</organism>
<protein>
    <recommendedName>
        <fullName evidence="2">Phosphatidate phosphatase APP1 catalytic domain-containing protein</fullName>
    </recommendedName>
</protein>
<sequence length="411" mass="45993">MSHDAAEQSRTHVAQDRAALRHHLSDRARNRAMKAEDRWHQLRLNMARRRRQNVTVLSLTGYGTQHWVRVFSRIVMAPDSQFENGRRVAKVIADGVRGWRNFVSAPVPFAEVTLTVAGHTFEVTADRGGIIDTVVDLRARGGRLEPGWQSVTLTAEGADPTTAEVDIIDESARFGVVCDIDDTVVVTKLPRPLLAAWNSFVLDEHARTPTPGMAVMMERLLNRWRSEHGQDGPVFYLSTGAWNVAQTLTRFLSRNLYPRGPLLLTDWGPTEDRWFRSGQLHKEQQLERLAWDFPEMSWVLIGDDGQHDPQIYADFARRHPEKVKAVIIRELTYSEAVLAGGRAEDPVGEDMLHGAQEGEHAHGYQRVGEHRIPWIYGPDGKAISSQLRGQGLLDLRGRAAGPWPGGPAGVG</sequence>
<proteinExistence type="predicted"/>
<name>A0A917EQ70_9MICC</name>
<keyword evidence="4" id="KW-1185">Reference proteome</keyword>
<evidence type="ECO:0000259" key="2">
    <source>
        <dbReference type="Pfam" id="PF09949"/>
    </source>
</evidence>
<gene>
    <name evidence="3" type="ORF">GCM10011401_21820</name>
</gene>
<feature type="region of interest" description="Disordered" evidence="1">
    <location>
        <begin position="1"/>
        <end position="32"/>
    </location>
</feature>
<dbReference type="Pfam" id="PF09949">
    <property type="entry name" value="APP1_cat"/>
    <property type="match status" value="1"/>
</dbReference>
<dbReference type="Proteomes" id="UP000633136">
    <property type="component" value="Unassembled WGS sequence"/>
</dbReference>
<accession>A0A917EQ70</accession>
<evidence type="ECO:0000313" key="3">
    <source>
        <dbReference type="EMBL" id="GGE74207.1"/>
    </source>
</evidence>
<dbReference type="PANTHER" id="PTHR28208:SF3">
    <property type="entry name" value="PHOSPHATIDATE PHOSPHATASE APP1"/>
    <property type="match status" value="1"/>
</dbReference>
<comment type="caution">
    <text evidence="3">The sequence shown here is derived from an EMBL/GenBank/DDBJ whole genome shotgun (WGS) entry which is preliminary data.</text>
</comment>
<reference evidence="3" key="2">
    <citation type="submission" date="2020-09" db="EMBL/GenBank/DDBJ databases">
        <authorList>
            <person name="Sun Q."/>
            <person name="Zhou Y."/>
        </authorList>
    </citation>
    <scope>NUCLEOTIDE SEQUENCE</scope>
    <source>
        <strain evidence="3">CGMCC 1.15388</strain>
    </source>
</reference>
<dbReference type="EMBL" id="BMIS01000010">
    <property type="protein sequence ID" value="GGE74207.1"/>
    <property type="molecule type" value="Genomic_DNA"/>
</dbReference>
<dbReference type="GO" id="GO:0008195">
    <property type="term" value="F:phosphatidate phosphatase activity"/>
    <property type="evidence" value="ECO:0007669"/>
    <property type="project" value="InterPro"/>
</dbReference>
<dbReference type="AlphaFoldDB" id="A0A917EQ70"/>
<reference evidence="3" key="1">
    <citation type="journal article" date="2014" name="Int. J. Syst. Evol. Microbiol.">
        <title>Complete genome sequence of Corynebacterium casei LMG S-19264T (=DSM 44701T), isolated from a smear-ripened cheese.</title>
        <authorList>
            <consortium name="US DOE Joint Genome Institute (JGI-PGF)"/>
            <person name="Walter F."/>
            <person name="Albersmeier A."/>
            <person name="Kalinowski J."/>
            <person name="Ruckert C."/>
        </authorList>
    </citation>
    <scope>NUCLEOTIDE SEQUENCE</scope>
    <source>
        <strain evidence="3">CGMCC 1.15388</strain>
    </source>
</reference>
<dbReference type="InterPro" id="IPR052935">
    <property type="entry name" value="Mg2+_PAP"/>
</dbReference>
<feature type="domain" description="Phosphatidate phosphatase APP1 catalytic" evidence="2">
    <location>
        <begin position="174"/>
        <end position="330"/>
    </location>
</feature>
<dbReference type="RefSeq" id="WP_188685624.1">
    <property type="nucleotide sequence ID" value="NZ_BMIS01000010.1"/>
</dbReference>
<dbReference type="InterPro" id="IPR019236">
    <property type="entry name" value="APP1_cat"/>
</dbReference>